<protein>
    <recommendedName>
        <fullName evidence="8">Carbohydrate kinase, FGGY family protein</fullName>
    </recommendedName>
</protein>
<accession>A0A844F5J5</accession>
<dbReference type="InterPro" id="IPR050406">
    <property type="entry name" value="FGGY_Carb_Kinase"/>
</dbReference>
<dbReference type="Proteomes" id="UP000462363">
    <property type="component" value="Unassembled WGS sequence"/>
</dbReference>
<evidence type="ECO:0000256" key="2">
    <source>
        <dbReference type="ARBA" id="ARBA00022679"/>
    </source>
</evidence>
<dbReference type="SUPFAM" id="SSF53067">
    <property type="entry name" value="Actin-like ATPase domain"/>
    <property type="match status" value="2"/>
</dbReference>
<comment type="caution">
    <text evidence="6">The sequence shown here is derived from an EMBL/GenBank/DDBJ whole genome shotgun (WGS) entry which is preliminary data.</text>
</comment>
<dbReference type="InterPro" id="IPR018485">
    <property type="entry name" value="FGGY_C"/>
</dbReference>
<comment type="similarity">
    <text evidence="1">Belongs to the FGGY kinase family.</text>
</comment>
<dbReference type="PIRSF" id="PIRSF000538">
    <property type="entry name" value="GlpK"/>
    <property type="match status" value="1"/>
</dbReference>
<sequence>MRILALEASTTSAKAMLYDTESRTYEEKIKAYGKMYDEEVLHDADKVFDCMAKIGRELAGGREISIISLSGTWHSVLLCDRRMRPATPVYPWSYTGAALLCGQLREDAGFVEDYYQKTGCMVNATYPFFKLLSLREQGYNLKDYYIMGQGTYNTYRLTGERVASRCMISGTGLMNIHTREYDDEILKMAGIARSQLSRLTESNHTQPLSEEGARILGIRPGIPVIVANSDGGLNQIGVGAIKENVMTFSVGTSGAMRISTAKPMIPKSPSTWCYLSPKGWLSGAATAGCCNCIDWFVEHVAAGKTDYSQLEQGEDEILDTPIFLPFLFGERCPGWNDKRGGGFAGLKAGHDIKDMYRGVQQGILFNLYHCYRLLAEVAGEPEKIKLSGGILHSRVWTQMCADIFGKEMEIDQSKQSSLMGAVILAREIIGDLKDISDYEPSVKATVWPDMARNERYRKQFERYLQMYTSMEQE</sequence>
<organism evidence="6 7">
    <name type="scientific">Clostridium scindens (strain JCM 10418 / VPI 12708)</name>
    <dbReference type="NCBI Taxonomy" id="29347"/>
    <lineage>
        <taxon>Bacteria</taxon>
        <taxon>Bacillati</taxon>
        <taxon>Bacillota</taxon>
        <taxon>Clostridia</taxon>
        <taxon>Lachnospirales</taxon>
        <taxon>Lachnospiraceae</taxon>
    </lineage>
</organism>
<evidence type="ECO:0000313" key="7">
    <source>
        <dbReference type="Proteomes" id="UP000462363"/>
    </source>
</evidence>
<evidence type="ECO:0000259" key="5">
    <source>
        <dbReference type="Pfam" id="PF02782"/>
    </source>
</evidence>
<evidence type="ECO:0008006" key="8">
    <source>
        <dbReference type="Google" id="ProtNLM"/>
    </source>
</evidence>
<evidence type="ECO:0000259" key="4">
    <source>
        <dbReference type="Pfam" id="PF00370"/>
    </source>
</evidence>
<dbReference type="Pfam" id="PF00370">
    <property type="entry name" value="FGGY_N"/>
    <property type="match status" value="1"/>
</dbReference>
<dbReference type="InterPro" id="IPR018484">
    <property type="entry name" value="FGGY_N"/>
</dbReference>
<reference evidence="6 7" key="1">
    <citation type="submission" date="2019-08" db="EMBL/GenBank/DDBJ databases">
        <title>In-depth cultivation of the pig gut microbiome towards novel bacterial diversity and tailored functional studies.</title>
        <authorList>
            <person name="Wylensek D."/>
            <person name="Hitch T.C.A."/>
            <person name="Clavel T."/>
        </authorList>
    </citation>
    <scope>NUCLEOTIDE SEQUENCE [LARGE SCALE GENOMIC DNA]</scope>
    <source>
        <strain evidence="6 7">BL-389-WT-3D</strain>
    </source>
</reference>
<proteinExistence type="inferred from homology"/>
<evidence type="ECO:0000256" key="1">
    <source>
        <dbReference type="ARBA" id="ARBA00009156"/>
    </source>
</evidence>
<dbReference type="GO" id="GO:0016301">
    <property type="term" value="F:kinase activity"/>
    <property type="evidence" value="ECO:0007669"/>
    <property type="project" value="UniProtKB-KW"/>
</dbReference>
<feature type="domain" description="Carbohydrate kinase FGGY N-terminal" evidence="4">
    <location>
        <begin position="3"/>
        <end position="236"/>
    </location>
</feature>
<dbReference type="PANTHER" id="PTHR43095:SF2">
    <property type="entry name" value="GLUCONOKINASE"/>
    <property type="match status" value="1"/>
</dbReference>
<feature type="domain" description="Carbohydrate kinase FGGY C-terminal" evidence="5">
    <location>
        <begin position="247"/>
        <end position="425"/>
    </location>
</feature>
<dbReference type="Gene3D" id="3.30.420.40">
    <property type="match status" value="2"/>
</dbReference>
<dbReference type="AlphaFoldDB" id="A0A844F5J5"/>
<dbReference type="PANTHER" id="PTHR43095">
    <property type="entry name" value="SUGAR KINASE"/>
    <property type="match status" value="1"/>
</dbReference>
<name>A0A844F5J5_CLOSV</name>
<evidence type="ECO:0000256" key="3">
    <source>
        <dbReference type="ARBA" id="ARBA00022777"/>
    </source>
</evidence>
<gene>
    <name evidence="6" type="ORF">FYJ37_15285</name>
</gene>
<keyword evidence="2" id="KW-0808">Transferase</keyword>
<dbReference type="Pfam" id="PF02782">
    <property type="entry name" value="FGGY_C"/>
    <property type="match status" value="1"/>
</dbReference>
<evidence type="ECO:0000313" key="6">
    <source>
        <dbReference type="EMBL" id="MSS41658.1"/>
    </source>
</evidence>
<dbReference type="GO" id="GO:0005975">
    <property type="term" value="P:carbohydrate metabolic process"/>
    <property type="evidence" value="ECO:0007669"/>
    <property type="project" value="InterPro"/>
</dbReference>
<dbReference type="EMBL" id="VUMB01000044">
    <property type="protein sequence ID" value="MSS41658.1"/>
    <property type="molecule type" value="Genomic_DNA"/>
</dbReference>
<dbReference type="RefSeq" id="WP_154323157.1">
    <property type="nucleotide sequence ID" value="NZ_CP045695.1"/>
</dbReference>
<dbReference type="InterPro" id="IPR000577">
    <property type="entry name" value="Carb_kinase_FGGY"/>
</dbReference>
<keyword evidence="3" id="KW-0418">Kinase</keyword>
<dbReference type="InterPro" id="IPR043129">
    <property type="entry name" value="ATPase_NBD"/>
</dbReference>
<dbReference type="CDD" id="cd07770">
    <property type="entry name" value="ASKHA_NBD_FGGY_GntK"/>
    <property type="match status" value="1"/>
</dbReference>